<gene>
    <name evidence="1" type="ORF">MB14_04775</name>
</gene>
<dbReference type="Pfam" id="PF14054">
    <property type="entry name" value="DUF4249"/>
    <property type="match status" value="1"/>
</dbReference>
<accession>A0A150X738</accession>
<name>A0A150X738_ROSEK</name>
<reference evidence="1" key="1">
    <citation type="submission" date="2016-01" db="EMBL/GenBank/DDBJ databases">
        <title>Genome sequencing of Roseivirga ehrenbergii KMM 6017.</title>
        <authorList>
            <person name="Selvaratnam C."/>
            <person name="Thevarajoo S."/>
            <person name="Goh K.M."/>
            <person name="Ee R."/>
            <person name="Chan K.-G."/>
            <person name="Chong C.S."/>
        </authorList>
    </citation>
    <scope>NUCLEOTIDE SEQUENCE [LARGE SCALE GENOMIC DNA]</scope>
    <source>
        <strain evidence="1">KMM 6017</strain>
    </source>
</reference>
<sequence length="281" mass="32010">MKNLYKYILFSLTVFFVSCEETIDIDTITSEPKVVIDGVLTNNSELNFIKLSYTRGFYSLDPNPAITDAVVTVTDDADNEVVYLHNPNNDPSKKGYYYPQTPYAGNIWTTYRLKVTVDGVDYTASETMLPVTEIDSLTVIIDEEEMEDPDEEGEFYEVLFYAKEPQDRVDHYLFKFYKNGLTLRDFEGDIYFADDDFLGESISGVPTAGYYKLGQYAKVEMYSITREAFIYYNDLSNLLNNDGGMFTPPPANPRTNLSNGAFGYFQVSAVDIMEIEIKDPN</sequence>
<dbReference type="RefSeq" id="WP_062591633.1">
    <property type="nucleotide sequence ID" value="NZ_LQZQ01000045.1"/>
</dbReference>
<comment type="caution">
    <text evidence="1">The sequence shown here is derived from an EMBL/GenBank/DDBJ whole genome shotgun (WGS) entry which is preliminary data.</text>
</comment>
<dbReference type="Proteomes" id="UP000075583">
    <property type="component" value="Unassembled WGS sequence"/>
</dbReference>
<evidence type="ECO:0000313" key="1">
    <source>
        <dbReference type="EMBL" id="KYG74528.1"/>
    </source>
</evidence>
<dbReference type="PROSITE" id="PS51257">
    <property type="entry name" value="PROKAR_LIPOPROTEIN"/>
    <property type="match status" value="1"/>
</dbReference>
<organism evidence="1 2">
    <name type="scientific">Roseivirga ehrenbergii (strain DSM 102268 / JCM 13514 / KCTC 12282 / NCIMB 14502 / KMM 6017)</name>
    <dbReference type="NCBI Taxonomy" id="279360"/>
    <lineage>
        <taxon>Bacteria</taxon>
        <taxon>Pseudomonadati</taxon>
        <taxon>Bacteroidota</taxon>
        <taxon>Cytophagia</taxon>
        <taxon>Cytophagales</taxon>
        <taxon>Roseivirgaceae</taxon>
        <taxon>Roseivirga</taxon>
    </lineage>
</organism>
<evidence type="ECO:0000313" key="2">
    <source>
        <dbReference type="Proteomes" id="UP000075583"/>
    </source>
</evidence>
<dbReference type="OrthoDB" id="637707at2"/>
<dbReference type="InterPro" id="IPR025345">
    <property type="entry name" value="DUF4249"/>
</dbReference>
<keyword evidence="2" id="KW-1185">Reference proteome</keyword>
<dbReference type="EMBL" id="LQZQ01000045">
    <property type="protein sequence ID" value="KYG74528.1"/>
    <property type="molecule type" value="Genomic_DNA"/>
</dbReference>
<dbReference type="STRING" id="279360.MB14_04775"/>
<dbReference type="AlphaFoldDB" id="A0A150X738"/>
<proteinExistence type="predicted"/>
<evidence type="ECO:0008006" key="3">
    <source>
        <dbReference type="Google" id="ProtNLM"/>
    </source>
</evidence>
<protein>
    <recommendedName>
        <fullName evidence="3">DUF4249 domain-containing protein</fullName>
    </recommendedName>
</protein>